<dbReference type="InterPro" id="IPR013785">
    <property type="entry name" value="Aldolase_TIM"/>
</dbReference>
<dbReference type="OrthoDB" id="9802281at2"/>
<organism evidence="4 5">
    <name type="scientific">Pseudomyxococcus hansupus</name>
    <dbReference type="NCBI Taxonomy" id="1297742"/>
    <lineage>
        <taxon>Bacteria</taxon>
        <taxon>Pseudomonadati</taxon>
        <taxon>Myxococcota</taxon>
        <taxon>Myxococcia</taxon>
        <taxon>Myxococcales</taxon>
        <taxon>Cystobacterineae</taxon>
        <taxon>Myxococcaceae</taxon>
        <taxon>Pseudomyxococcus</taxon>
    </lineage>
</organism>
<dbReference type="RefSeq" id="WP_002635897.1">
    <property type="nucleotide sequence ID" value="NZ_CP012109.1"/>
</dbReference>
<dbReference type="InterPro" id="IPR006268">
    <property type="entry name" value="DAHP_syn_2"/>
</dbReference>
<dbReference type="InterPro" id="IPR006218">
    <property type="entry name" value="DAHP1/KDSA"/>
</dbReference>
<dbReference type="PANTHER" id="PTHR43018:SF1">
    <property type="entry name" value="PROTEIN AROA(G)"/>
    <property type="match status" value="1"/>
</dbReference>
<evidence type="ECO:0000313" key="5">
    <source>
        <dbReference type="Proteomes" id="UP000009026"/>
    </source>
</evidence>
<dbReference type="GO" id="GO:0016832">
    <property type="term" value="F:aldehyde-lyase activity"/>
    <property type="evidence" value="ECO:0007669"/>
    <property type="project" value="InterPro"/>
</dbReference>
<dbReference type="GO" id="GO:0016740">
    <property type="term" value="F:transferase activity"/>
    <property type="evidence" value="ECO:0007669"/>
    <property type="project" value="UniProtKB-KW"/>
</dbReference>
<accession>A0A0H4X7T3</accession>
<keyword evidence="1" id="KW-0808">Transferase</keyword>
<dbReference type="SUPFAM" id="SSF51569">
    <property type="entry name" value="Aldolase"/>
    <property type="match status" value="1"/>
</dbReference>
<evidence type="ECO:0000313" key="4">
    <source>
        <dbReference type="EMBL" id="AKQ63917.1"/>
    </source>
</evidence>
<dbReference type="NCBIfam" id="NF006421">
    <property type="entry name" value="PRK08673.1"/>
    <property type="match status" value="1"/>
</dbReference>
<evidence type="ECO:0000256" key="1">
    <source>
        <dbReference type="ARBA" id="ARBA00022679"/>
    </source>
</evidence>
<dbReference type="InterPro" id="IPR052899">
    <property type="entry name" value="Class-I_DAHP_synthase"/>
</dbReference>
<dbReference type="Gene3D" id="3.30.70.1140">
    <property type="entry name" value="Phospho-2-dehydro-3-deoxyheptonate aldolase, domain 1"/>
    <property type="match status" value="1"/>
</dbReference>
<gene>
    <name evidence="4" type="ORF">A176_000829</name>
</gene>
<reference evidence="4 5" key="1">
    <citation type="journal article" date="2016" name="PLoS ONE">
        <title>Complete Genome Sequence and Comparative Genomics of a Novel Myxobacterium Myxococcus hansupus.</title>
        <authorList>
            <person name="Sharma G."/>
            <person name="Narwani T."/>
            <person name="Subramanian S."/>
        </authorList>
    </citation>
    <scope>NUCLEOTIDE SEQUENCE [LARGE SCALE GENOMIC DNA]</scope>
    <source>
        <strain evidence="5">mixupus</strain>
    </source>
</reference>
<dbReference type="KEGG" id="mym:A176_000829"/>
<proteinExistence type="predicted"/>
<dbReference type="InterPro" id="IPR041071">
    <property type="entry name" value="DAHP_snth_FXD"/>
</dbReference>
<dbReference type="PANTHER" id="PTHR43018">
    <property type="entry name" value="PHOSPHO-2-DEHYDRO-3-DEOXYHEPTONATE ALDOLASE"/>
    <property type="match status" value="1"/>
</dbReference>
<dbReference type="Pfam" id="PF00793">
    <property type="entry name" value="DAHP_synth_1"/>
    <property type="match status" value="1"/>
</dbReference>
<feature type="domain" description="DAHP synthetase I/KDSA" evidence="2">
    <location>
        <begin position="88"/>
        <end position="327"/>
    </location>
</feature>
<dbReference type="NCBIfam" id="TIGR01361">
    <property type="entry name" value="DAHP_synth_Bsub"/>
    <property type="match status" value="1"/>
</dbReference>
<dbReference type="NCBIfam" id="NF009239">
    <property type="entry name" value="PRK12595.1"/>
    <property type="match status" value="1"/>
</dbReference>
<dbReference type="PATRIC" id="fig|1297742.4.peg.844"/>
<evidence type="ECO:0000259" key="3">
    <source>
        <dbReference type="Pfam" id="PF18152"/>
    </source>
</evidence>
<name>A0A0H4X7T3_9BACT</name>
<dbReference type="STRING" id="1297742.A176_000829"/>
<evidence type="ECO:0000259" key="2">
    <source>
        <dbReference type="Pfam" id="PF00793"/>
    </source>
</evidence>
<dbReference type="Pfam" id="PF18152">
    <property type="entry name" value="DAHP_snth_FXD"/>
    <property type="match status" value="1"/>
</dbReference>
<dbReference type="eggNOG" id="COG2876">
    <property type="taxonomic scope" value="Bacteria"/>
</dbReference>
<feature type="domain" description="DAHP synthase ferredoxin-like" evidence="3">
    <location>
        <begin position="1"/>
        <end position="67"/>
    </location>
</feature>
<protein>
    <submittedName>
        <fullName evidence="4">2-keto-3-deoxy-D-arabino-heptulosonate-7-phosphate synthase I beta</fullName>
    </submittedName>
</protein>
<dbReference type="Proteomes" id="UP000009026">
    <property type="component" value="Chromosome"/>
</dbReference>
<dbReference type="AlphaFoldDB" id="A0A0H4X7T3"/>
<dbReference type="GO" id="GO:0009073">
    <property type="term" value="P:aromatic amino acid family biosynthetic process"/>
    <property type="evidence" value="ECO:0007669"/>
    <property type="project" value="InterPro"/>
</dbReference>
<dbReference type="EMBL" id="CP012109">
    <property type="protein sequence ID" value="AKQ63917.1"/>
    <property type="molecule type" value="Genomic_DNA"/>
</dbReference>
<keyword evidence="5" id="KW-1185">Reference proteome</keyword>
<sequence length="341" mass="36542">MLIVMRPDATAQDIERVNDEIRRRGWQPHAIPGGTRTAIGITGNPGAVEPEPFRVLPGVADAVAISQPFKLVSREVKPDDTQLRVGDLTIGGAAFHVIAGPCSVESREQILSTAHAVKKAGATMLRGGAFKPRTSPYEFQGLKGDGLALLAEARQETGLLVTTEVKDTATLQAVADATDILQIGARNMQNFSLLEAVGDMRKPVLLKRGMSATIKELLMAAEYIVARGNTQVILCERGIRTFETMTRNTLDLNAVPMLKALSHLPVFVDPSHGIGVRKAVPAMMRAATAVGADGIIVEVHPDPPRAKSDGAQSLDFSEFEKSMTEVRAIAQAMGREVVRLG</sequence>
<dbReference type="Gene3D" id="3.20.20.70">
    <property type="entry name" value="Aldolase class I"/>
    <property type="match status" value="1"/>
</dbReference>